<dbReference type="GO" id="GO:0003677">
    <property type="term" value="F:DNA binding"/>
    <property type="evidence" value="ECO:0007669"/>
    <property type="project" value="InterPro"/>
</dbReference>
<dbReference type="EMBL" id="CP002689">
    <property type="protein sequence ID" value="AEE13638.1"/>
    <property type="molecule type" value="Genomic_DNA"/>
</dbReference>
<reference evidence="4" key="1">
    <citation type="submission" date="2011-04" db="EMBL/GenBank/DDBJ databases">
        <title>The complete genome of Porphyromonas asaccharolytica DSM 20707.</title>
        <authorList>
            <person name="Lucas S."/>
            <person name="Han J."/>
            <person name="Lapidus A."/>
            <person name="Bruce D."/>
            <person name="Goodwin L."/>
            <person name="Pitluck S."/>
            <person name="Peters L."/>
            <person name="Kyrpides N."/>
            <person name="Mavromatis K."/>
            <person name="Ivanova N."/>
            <person name="Ovchinnikova G."/>
            <person name="Pagani I."/>
            <person name="Lu M."/>
            <person name="Detter J.C."/>
            <person name="Tapia R."/>
            <person name="Han C."/>
            <person name="Land M."/>
            <person name="Hauser L."/>
            <person name="Markowitz V."/>
            <person name="Cheng J.-F."/>
            <person name="Hugenholtz P."/>
            <person name="Woyke T."/>
            <person name="Wu D."/>
            <person name="Gronow S."/>
            <person name="Wellnitz S."/>
            <person name="Brambilla E."/>
            <person name="Klenk H.-P."/>
            <person name="Eisen J.A."/>
        </authorList>
    </citation>
    <scope>NUCLEOTIDE SEQUENCE [LARGE SCALE GENOMIC DNA]</scope>
    <source>
        <strain evidence="4">ATCC 25260 / DSM 20707 / VPI 4198</strain>
    </source>
</reference>
<dbReference type="SMART" id="SM00530">
    <property type="entry name" value="HTH_XRE"/>
    <property type="match status" value="1"/>
</dbReference>
<organism evidence="3 4">
    <name type="scientific">Porphyromonas asaccharolytica (strain ATCC 25260 / DSM 20707 / BCRC 10618 / CCUG 7834 / JCM 6326 / LMG 13178 / VPI 4198 / B440)</name>
    <name type="common">Bacteroides asaccharolyticus</name>
    <dbReference type="NCBI Taxonomy" id="879243"/>
    <lineage>
        <taxon>Bacteria</taxon>
        <taxon>Pseudomonadati</taxon>
        <taxon>Bacteroidota</taxon>
        <taxon>Bacteroidia</taxon>
        <taxon>Bacteroidales</taxon>
        <taxon>Porphyromonadaceae</taxon>
        <taxon>Porphyromonas</taxon>
    </lineage>
</organism>
<dbReference type="InterPro" id="IPR010982">
    <property type="entry name" value="Lambda_DNA-bd_dom_sf"/>
</dbReference>
<dbReference type="eggNOG" id="COG2856">
    <property type="taxonomic scope" value="Bacteria"/>
</dbReference>
<evidence type="ECO:0000313" key="3">
    <source>
        <dbReference type="EMBL" id="AEE13638.1"/>
    </source>
</evidence>
<dbReference type="SUPFAM" id="SSF47413">
    <property type="entry name" value="lambda repressor-like DNA-binding domains"/>
    <property type="match status" value="1"/>
</dbReference>
<dbReference type="InterPro" id="IPR052345">
    <property type="entry name" value="Rad_response_metalloprotease"/>
</dbReference>
<gene>
    <name evidence="3" type="ordered locus">Poras_1707</name>
</gene>
<dbReference type="PANTHER" id="PTHR43236">
    <property type="entry name" value="ANTITOXIN HIGA1"/>
    <property type="match status" value="1"/>
</dbReference>
<dbReference type="eggNOG" id="COG1396">
    <property type="taxonomic scope" value="Bacteria"/>
</dbReference>
<dbReference type="Pfam" id="PF06114">
    <property type="entry name" value="Peptidase_M78"/>
    <property type="match status" value="1"/>
</dbReference>
<dbReference type="STRING" id="879243.Poras_1707"/>
<dbReference type="Proteomes" id="UP000006545">
    <property type="component" value="Chromosome"/>
</dbReference>
<accession>F4KJL6</accession>
<evidence type="ECO:0000259" key="2">
    <source>
        <dbReference type="PROSITE" id="PS50943"/>
    </source>
</evidence>
<dbReference type="Gene3D" id="1.10.260.40">
    <property type="entry name" value="lambda repressor-like DNA-binding domains"/>
    <property type="match status" value="1"/>
</dbReference>
<proteinExistence type="inferred from homology"/>
<evidence type="ECO:0000256" key="1">
    <source>
        <dbReference type="ARBA" id="ARBA00007227"/>
    </source>
</evidence>
<evidence type="ECO:0000313" key="4">
    <source>
        <dbReference type="Proteomes" id="UP000006545"/>
    </source>
</evidence>
<dbReference type="KEGG" id="pah:Poras_1707"/>
<feature type="domain" description="HTH cro/C1-type" evidence="2">
    <location>
        <begin position="9"/>
        <end position="63"/>
    </location>
</feature>
<dbReference type="PANTHER" id="PTHR43236:SF1">
    <property type="entry name" value="BLL7220 PROTEIN"/>
    <property type="match status" value="1"/>
</dbReference>
<dbReference type="PROSITE" id="PS50943">
    <property type="entry name" value="HTH_CROC1"/>
    <property type="match status" value="1"/>
</dbReference>
<keyword evidence="4" id="KW-1185">Reference proteome</keyword>
<dbReference type="Pfam" id="PF01381">
    <property type="entry name" value="HTH_3"/>
    <property type="match status" value="1"/>
</dbReference>
<dbReference type="Gene3D" id="1.10.10.2910">
    <property type="match status" value="1"/>
</dbReference>
<dbReference type="HOGENOM" id="CLU_053651_0_0_10"/>
<dbReference type="InterPro" id="IPR001387">
    <property type="entry name" value="Cro/C1-type_HTH"/>
</dbReference>
<protein>
    <submittedName>
        <fullName evidence="3">Helix-turn-helix domain protein</fullName>
    </submittedName>
</protein>
<comment type="similarity">
    <text evidence="1">Belongs to the short-chain fatty acyl-CoA assimilation regulator (ScfR) family.</text>
</comment>
<dbReference type="AlphaFoldDB" id="F4KJL6"/>
<dbReference type="InterPro" id="IPR010359">
    <property type="entry name" value="IrrE_HExxH"/>
</dbReference>
<dbReference type="CDD" id="cd00093">
    <property type="entry name" value="HTH_XRE"/>
    <property type="match status" value="1"/>
</dbReference>
<sequence length="355" mass="40048">MERSTGERIRKGRALRGMTLRELADKVGVSHTHISNLERGGKEITGATLIALSEALDLPIDYFVYQDTPIIESVNFRKIKAFSSKEDKKIWQKIERQLENYLELEEIMDVKTSFDGDAITRDVIASPADIEEVAKQVRQLYQLGLSPISNVSNLLETMGIKVIGVAGKKGFDGVSFLANEVIPVIAYNSNIESTERKRLTLLHEFAHLLLKSSLETISEKDGERLCTAFASHLLLPDEIIRAFFGGRRKRFSLPEFIELQSAYGISIDAIVYRLGEMQLISQSNCRGYFINKKKNKELREILEKSRYVEPQSNRFARLVIKALDLDLITQAKAQSYLQEAGIPADQVVNLLNANI</sequence>
<dbReference type="RefSeq" id="WP_013760937.1">
    <property type="nucleotide sequence ID" value="NC_015501.1"/>
</dbReference>
<name>F4KJL6_PORAD</name>